<evidence type="ECO:0000313" key="2">
    <source>
        <dbReference type="EMBL" id="MFC2926107.1"/>
    </source>
</evidence>
<dbReference type="Gene3D" id="1.10.10.10">
    <property type="entry name" value="Winged helix-like DNA-binding domain superfamily/Winged helix DNA-binding domain"/>
    <property type="match status" value="1"/>
</dbReference>
<dbReference type="InterPro" id="IPR013196">
    <property type="entry name" value="HTH_11"/>
</dbReference>
<dbReference type="Pfam" id="PF08279">
    <property type="entry name" value="HTH_11"/>
    <property type="match status" value="1"/>
</dbReference>
<gene>
    <name evidence="2" type="ORF">ACFOOR_08310</name>
</gene>
<dbReference type="RefSeq" id="WP_343164425.1">
    <property type="nucleotide sequence ID" value="NZ_JBHRSV010000016.1"/>
</dbReference>
<feature type="domain" description="Helix-turn-helix type 11" evidence="1">
    <location>
        <begin position="6"/>
        <end position="60"/>
    </location>
</feature>
<dbReference type="PANTHER" id="PTHR34580">
    <property type="match status" value="1"/>
</dbReference>
<name>A0ABV6ZXI7_9PROT</name>
<dbReference type="InterPro" id="IPR051534">
    <property type="entry name" value="CBASS_pafABC_assoc_protein"/>
</dbReference>
<dbReference type="EMBL" id="JBHRSV010000016">
    <property type="protein sequence ID" value="MFC2926107.1"/>
    <property type="molecule type" value="Genomic_DNA"/>
</dbReference>
<comment type="caution">
    <text evidence="2">The sequence shown here is derived from an EMBL/GenBank/DDBJ whole genome shotgun (WGS) entry which is preliminary data.</text>
</comment>
<evidence type="ECO:0000259" key="1">
    <source>
        <dbReference type="Pfam" id="PF08279"/>
    </source>
</evidence>
<reference evidence="3" key="1">
    <citation type="journal article" date="2019" name="Int. J. Syst. Evol. Microbiol.">
        <title>The Global Catalogue of Microorganisms (GCM) 10K type strain sequencing project: providing services to taxonomists for standard genome sequencing and annotation.</title>
        <authorList>
            <consortium name="The Broad Institute Genomics Platform"/>
            <consortium name="The Broad Institute Genome Sequencing Center for Infectious Disease"/>
            <person name="Wu L."/>
            <person name="Ma J."/>
        </authorList>
    </citation>
    <scope>NUCLEOTIDE SEQUENCE [LARGE SCALE GENOMIC DNA]</scope>
    <source>
        <strain evidence="3">KCTC 52487</strain>
    </source>
</reference>
<dbReference type="PANTHER" id="PTHR34580:SF3">
    <property type="entry name" value="PROTEIN PAFB"/>
    <property type="match status" value="1"/>
</dbReference>
<evidence type="ECO:0000313" key="3">
    <source>
        <dbReference type="Proteomes" id="UP001595379"/>
    </source>
</evidence>
<dbReference type="SUPFAM" id="SSF46785">
    <property type="entry name" value="Winged helix' DNA-binding domain"/>
    <property type="match status" value="1"/>
</dbReference>
<sequence>MSRSKRLVDLVRALKEAAPGALTAKALAERFSVSERTIYRDMSKLIESGIPIEGEAGLGYVLAPGDGPPMPALTWRQAETLWRGARILSLVAKEEGAQTAARSLAALSAVLGDDRVQRLAAEPVLPEPGELKPVPAVLGALERAIAAGRTLRIDYVELDESEMKIEGRPSALTTLGDAVILTLLTEAGPRPLRAERIKRLTVTAANTGR</sequence>
<accession>A0ABV6ZXI7</accession>
<dbReference type="Proteomes" id="UP001595379">
    <property type="component" value="Unassembled WGS sequence"/>
</dbReference>
<organism evidence="2 3">
    <name type="scientific">Hyphobacterium vulgare</name>
    <dbReference type="NCBI Taxonomy" id="1736751"/>
    <lineage>
        <taxon>Bacteria</taxon>
        <taxon>Pseudomonadati</taxon>
        <taxon>Pseudomonadota</taxon>
        <taxon>Alphaproteobacteria</taxon>
        <taxon>Maricaulales</taxon>
        <taxon>Maricaulaceae</taxon>
        <taxon>Hyphobacterium</taxon>
    </lineage>
</organism>
<keyword evidence="3" id="KW-1185">Reference proteome</keyword>
<dbReference type="InterPro" id="IPR036388">
    <property type="entry name" value="WH-like_DNA-bd_sf"/>
</dbReference>
<protein>
    <submittedName>
        <fullName evidence="2">Helix-turn-helix transcriptional regulator</fullName>
    </submittedName>
</protein>
<dbReference type="InterPro" id="IPR036390">
    <property type="entry name" value="WH_DNA-bd_sf"/>
</dbReference>
<proteinExistence type="predicted"/>